<name>A0ABM5N393_EMTOG</name>
<dbReference type="SUPFAM" id="SSF51206">
    <property type="entry name" value="cAMP-binding domain-like"/>
    <property type="match status" value="1"/>
</dbReference>
<evidence type="ECO:0000313" key="2">
    <source>
        <dbReference type="EMBL" id="AFK03870.1"/>
    </source>
</evidence>
<feature type="domain" description="Cyclic nucleotide-binding" evidence="1">
    <location>
        <begin position="28"/>
        <end position="111"/>
    </location>
</feature>
<accession>A0ABM5N393</accession>
<evidence type="ECO:0000313" key="3">
    <source>
        <dbReference type="Proteomes" id="UP000002875"/>
    </source>
</evidence>
<keyword evidence="3" id="KW-1185">Reference proteome</keyword>
<dbReference type="Pfam" id="PF00027">
    <property type="entry name" value="cNMP_binding"/>
    <property type="match status" value="1"/>
</dbReference>
<dbReference type="CDD" id="cd00038">
    <property type="entry name" value="CAP_ED"/>
    <property type="match status" value="1"/>
</dbReference>
<dbReference type="InterPro" id="IPR014710">
    <property type="entry name" value="RmlC-like_jellyroll"/>
</dbReference>
<dbReference type="EMBL" id="CP002961">
    <property type="protein sequence ID" value="AFK03870.1"/>
    <property type="molecule type" value="Genomic_DNA"/>
</dbReference>
<proteinExistence type="predicted"/>
<dbReference type="InterPro" id="IPR000595">
    <property type="entry name" value="cNMP-bd_dom"/>
</dbReference>
<evidence type="ECO:0000259" key="1">
    <source>
        <dbReference type="Pfam" id="PF00027"/>
    </source>
</evidence>
<dbReference type="Proteomes" id="UP000002875">
    <property type="component" value="Chromosome"/>
</dbReference>
<gene>
    <name evidence="2" type="ordered locus">Emtol_2734</name>
</gene>
<protein>
    <submittedName>
        <fullName evidence="2">Cyclic nucleotide-binding protein</fullName>
    </submittedName>
</protein>
<reference evidence="2 3" key="1">
    <citation type="submission" date="2011-07" db="EMBL/GenBank/DDBJ databases">
        <title>The complete genome of chromosome of Emticicia oligotrophica DSM 17448.</title>
        <authorList>
            <consortium name="US DOE Joint Genome Institute (JGI-PGF)"/>
            <person name="Lucas S."/>
            <person name="Han J."/>
            <person name="Lapidus A."/>
            <person name="Bruce D."/>
            <person name="Goodwin L."/>
            <person name="Pitluck S."/>
            <person name="Peters L."/>
            <person name="Kyrpides N."/>
            <person name="Mavromatis K."/>
            <person name="Ivanova N."/>
            <person name="Ovchinnikova G."/>
            <person name="Teshima H."/>
            <person name="Detter J.C."/>
            <person name="Tapia R."/>
            <person name="Han C."/>
            <person name="Land M."/>
            <person name="Hauser L."/>
            <person name="Markowitz V."/>
            <person name="Cheng J.-F."/>
            <person name="Hugenholtz P."/>
            <person name="Woyke T."/>
            <person name="Wu D."/>
            <person name="Tindall B."/>
            <person name="Pomrenke H."/>
            <person name="Brambilla E."/>
            <person name="Klenk H.-P."/>
            <person name="Eisen J.A."/>
        </authorList>
    </citation>
    <scope>NUCLEOTIDE SEQUENCE [LARGE SCALE GENOMIC DNA]</scope>
    <source>
        <strain evidence="2 3">DSM 17448</strain>
    </source>
</reference>
<organism evidence="2 3">
    <name type="scientific">Emticicia oligotrophica (strain DSM 17448 / CIP 109782 / MTCC 6937 / GPTSA100-15)</name>
    <dbReference type="NCBI Taxonomy" id="929562"/>
    <lineage>
        <taxon>Bacteria</taxon>
        <taxon>Pseudomonadati</taxon>
        <taxon>Bacteroidota</taxon>
        <taxon>Cytophagia</taxon>
        <taxon>Cytophagales</taxon>
        <taxon>Leadbetterellaceae</taxon>
        <taxon>Emticicia</taxon>
    </lineage>
</organism>
<sequence length="185" mass="21584">MDISTFLKQQGIYSDSIAEWLHDNSKTKKYSKGHTLLMPGETSQRVYYVQEGLLRSFYTKDDKDITHTFVAEAAFILPIECIFHNAPAIYGYELLENTTITTFRYDDFNKLQQFPEIKEVEKLLLYDAVKRFSDIIHTIKFQSAKERYERMLKEYPNILLRAPLGHIASYLGITQQTLSVIRGQI</sequence>
<dbReference type="Gene3D" id="2.60.120.10">
    <property type="entry name" value="Jelly Rolls"/>
    <property type="match status" value="1"/>
</dbReference>
<dbReference type="InterPro" id="IPR018490">
    <property type="entry name" value="cNMP-bd_dom_sf"/>
</dbReference>